<evidence type="ECO:0000256" key="2">
    <source>
        <dbReference type="ARBA" id="ARBA00022729"/>
    </source>
</evidence>
<dbReference type="Gene3D" id="2.60.40.1180">
    <property type="entry name" value="Golgi alpha-mannosidase II"/>
    <property type="match status" value="1"/>
</dbReference>
<evidence type="ECO:0000259" key="7">
    <source>
        <dbReference type="Pfam" id="PF17189"/>
    </source>
</evidence>
<dbReference type="GO" id="GO:0006680">
    <property type="term" value="P:glucosylceramide catabolic process"/>
    <property type="evidence" value="ECO:0007669"/>
    <property type="project" value="TreeGrafter"/>
</dbReference>
<dbReference type="KEGG" id="nso:NIASO_15870"/>
<dbReference type="EMBL" id="CP007035">
    <property type="protein sequence ID" value="AHF16235.1"/>
    <property type="molecule type" value="Genomic_DNA"/>
</dbReference>
<dbReference type="Proteomes" id="UP000003586">
    <property type="component" value="Chromosome"/>
</dbReference>
<feature type="chain" id="PRO_5004788357" evidence="5">
    <location>
        <begin position="20"/>
        <end position="482"/>
    </location>
</feature>
<reference evidence="8 9" key="1">
    <citation type="submission" date="2013-12" db="EMBL/GenBank/DDBJ databases">
        <authorList>
            <consortium name="DOE Joint Genome Institute"/>
            <person name="Eisen J."/>
            <person name="Huntemann M."/>
            <person name="Han J."/>
            <person name="Chen A."/>
            <person name="Kyrpides N."/>
            <person name="Mavromatis K."/>
            <person name="Markowitz V."/>
            <person name="Palaniappan K."/>
            <person name="Ivanova N."/>
            <person name="Schaumberg A."/>
            <person name="Pati A."/>
            <person name="Liolios K."/>
            <person name="Nordberg H.P."/>
            <person name="Cantor M.N."/>
            <person name="Hua S.X."/>
            <person name="Woyke T."/>
        </authorList>
    </citation>
    <scope>NUCLEOTIDE SEQUENCE [LARGE SCALE GENOMIC DNA]</scope>
    <source>
        <strain evidence="9">DSM 19437</strain>
    </source>
</reference>
<evidence type="ECO:0000256" key="5">
    <source>
        <dbReference type="SAM" id="SignalP"/>
    </source>
</evidence>
<sequence>MNKSKIFLFTIAVAFVSLAAQCNKKGNPGNGTTPPPATPAAADLNPEVWITKADQSALLQKTDSKANVASAGYPTITIDSSKQYQTIDGFGYTLTGGSAVLINQLPADQKTALLNELFGKGDNSIGVSYIRLSIGASDLDSVVFSYNDLPTGQTDITQSKFSLQPDKTNLIPILKSIIAINPDLKIIATPWSPPVWMKDNNNSKGGSLKPEYYDSYAAYFVKYIQGMQGEGINITAITPQNEPYHPGNNPSMYMTSVMQRDFIKNSLGPAFAKNNISTKIVVYDHNLDKPLYADTIYQDAAASKYVDGAAFHLYAGDVSAMGQLHERFPDKNLYFTEQWTGSTGTFAGDLLWHVKNVIIGTVNNWSKSALEWNLANDPLYQPHTPGGCTQCKGALTINNPTVTRNVSYYIIAHASKFVPAGSRRIESSQVSGLTNVAFITPSGGKVLILLNENNAAASFNLQHGNKKALLTIPGSAVMTLRF</sequence>
<protein>
    <submittedName>
        <fullName evidence="8">Glucosylceramidase</fullName>
    </submittedName>
</protein>
<feature type="domain" description="Glycosyl hydrolase family 30 beta sandwich" evidence="7">
    <location>
        <begin position="421"/>
        <end position="480"/>
    </location>
</feature>
<name>W0EZL8_9BACT</name>
<feature type="domain" description="Glycosyl hydrolase family 30 TIM-barrel" evidence="6">
    <location>
        <begin position="87"/>
        <end position="418"/>
    </location>
</feature>
<dbReference type="GO" id="GO:0016020">
    <property type="term" value="C:membrane"/>
    <property type="evidence" value="ECO:0007669"/>
    <property type="project" value="GOC"/>
</dbReference>
<evidence type="ECO:0000313" key="9">
    <source>
        <dbReference type="Proteomes" id="UP000003586"/>
    </source>
</evidence>
<accession>W0EZL8</accession>
<evidence type="ECO:0000256" key="3">
    <source>
        <dbReference type="ARBA" id="ARBA00022801"/>
    </source>
</evidence>
<proteinExistence type="inferred from homology"/>
<dbReference type="InterPro" id="IPR013780">
    <property type="entry name" value="Glyco_hydro_b"/>
</dbReference>
<dbReference type="OrthoDB" id="9806701at2"/>
<dbReference type="STRING" id="929713.NIASO_15870"/>
<keyword evidence="3 4" id="KW-0378">Hydrolase</keyword>
<dbReference type="Gene3D" id="3.20.20.80">
    <property type="entry name" value="Glycosidases"/>
    <property type="match status" value="1"/>
</dbReference>
<evidence type="ECO:0000313" key="8">
    <source>
        <dbReference type="EMBL" id="AHF16235.1"/>
    </source>
</evidence>
<keyword evidence="9" id="KW-1185">Reference proteome</keyword>
<keyword evidence="4" id="KW-0326">Glycosidase</keyword>
<dbReference type="HOGENOM" id="CLU_014379_3_1_10"/>
<dbReference type="InterPro" id="IPR017853">
    <property type="entry name" value="GH"/>
</dbReference>
<dbReference type="Pfam" id="PF17189">
    <property type="entry name" value="Glyco_hydro_30C"/>
    <property type="match status" value="1"/>
</dbReference>
<dbReference type="RefSeq" id="WP_008587078.1">
    <property type="nucleotide sequence ID" value="NZ_CP007035.1"/>
</dbReference>
<feature type="signal peptide" evidence="5">
    <location>
        <begin position="1"/>
        <end position="19"/>
    </location>
</feature>
<evidence type="ECO:0000256" key="4">
    <source>
        <dbReference type="RuleBase" id="RU361188"/>
    </source>
</evidence>
<dbReference type="AlphaFoldDB" id="W0EZL8"/>
<dbReference type="InterPro" id="IPR033452">
    <property type="entry name" value="GH30_C"/>
</dbReference>
<keyword evidence="2 5" id="KW-0732">Signal</keyword>
<evidence type="ECO:0000259" key="6">
    <source>
        <dbReference type="Pfam" id="PF02055"/>
    </source>
</evidence>
<evidence type="ECO:0000256" key="1">
    <source>
        <dbReference type="ARBA" id="ARBA00005382"/>
    </source>
</evidence>
<organism evidence="8 9">
    <name type="scientific">Niabella soli DSM 19437</name>
    <dbReference type="NCBI Taxonomy" id="929713"/>
    <lineage>
        <taxon>Bacteria</taxon>
        <taxon>Pseudomonadati</taxon>
        <taxon>Bacteroidota</taxon>
        <taxon>Chitinophagia</taxon>
        <taxon>Chitinophagales</taxon>
        <taxon>Chitinophagaceae</taxon>
        <taxon>Niabella</taxon>
    </lineage>
</organism>
<dbReference type="GO" id="GO:0004348">
    <property type="term" value="F:glucosylceramidase activity"/>
    <property type="evidence" value="ECO:0007669"/>
    <property type="project" value="InterPro"/>
</dbReference>
<dbReference type="eggNOG" id="COG5520">
    <property type="taxonomic scope" value="Bacteria"/>
</dbReference>
<dbReference type="PRINTS" id="PR00843">
    <property type="entry name" value="GLHYDRLASE30"/>
</dbReference>
<dbReference type="Pfam" id="PF02055">
    <property type="entry name" value="Glyco_hydro_30"/>
    <property type="match status" value="1"/>
</dbReference>
<dbReference type="PANTHER" id="PTHR11069">
    <property type="entry name" value="GLUCOSYLCERAMIDASE"/>
    <property type="match status" value="1"/>
</dbReference>
<comment type="similarity">
    <text evidence="1 4">Belongs to the glycosyl hydrolase 30 family.</text>
</comment>
<dbReference type="PANTHER" id="PTHR11069:SF23">
    <property type="entry name" value="LYSOSOMAL ACID GLUCOSYLCERAMIDASE"/>
    <property type="match status" value="1"/>
</dbReference>
<dbReference type="InterPro" id="IPR033453">
    <property type="entry name" value="Glyco_hydro_30_TIM-barrel"/>
</dbReference>
<dbReference type="SUPFAM" id="SSF51445">
    <property type="entry name" value="(Trans)glycosidases"/>
    <property type="match status" value="1"/>
</dbReference>
<dbReference type="InterPro" id="IPR001139">
    <property type="entry name" value="Glyco_hydro_30"/>
</dbReference>
<gene>
    <name evidence="8" type="ORF">NIASO_15870</name>
</gene>